<evidence type="ECO:0000256" key="2">
    <source>
        <dbReference type="ARBA" id="ARBA00022553"/>
    </source>
</evidence>
<dbReference type="KEGG" id="seds:AAY24_16305"/>
<comment type="similarity">
    <text evidence="10">Belongs to the NqrB/RnfD family.</text>
</comment>
<dbReference type="EC" id="7.-.-.-" evidence="10"/>
<feature type="modified residue" description="FMN phosphoryl threonine" evidence="10">
    <location>
        <position position="160"/>
    </location>
</feature>
<dbReference type="GO" id="GO:0005886">
    <property type="term" value="C:plasma membrane"/>
    <property type="evidence" value="ECO:0007669"/>
    <property type="project" value="UniProtKB-SubCell"/>
</dbReference>
<keyword evidence="3 10" id="KW-0285">Flavoprotein</keyword>
<evidence type="ECO:0000256" key="9">
    <source>
        <dbReference type="ARBA" id="ARBA00023136"/>
    </source>
</evidence>
<dbReference type="PATRIC" id="fig|1543721.4.peg.3366"/>
<dbReference type="GO" id="GO:0022900">
    <property type="term" value="P:electron transport chain"/>
    <property type="evidence" value="ECO:0007669"/>
    <property type="project" value="UniProtKB-UniRule"/>
</dbReference>
<keyword evidence="2 10" id="KW-0597">Phosphoprotein</keyword>
<dbReference type="GO" id="GO:0055085">
    <property type="term" value="P:transmembrane transport"/>
    <property type="evidence" value="ECO:0007669"/>
    <property type="project" value="InterPro"/>
</dbReference>
<accession>A0A0F7K518</accession>
<keyword evidence="9 10" id="KW-0472">Membrane</keyword>
<keyword evidence="6 10" id="KW-1278">Translocase</keyword>
<dbReference type="Proteomes" id="UP000034410">
    <property type="component" value="Chromosome"/>
</dbReference>
<dbReference type="HAMAP" id="MF_00462">
    <property type="entry name" value="RsxD_RnfD"/>
    <property type="match status" value="1"/>
</dbReference>
<feature type="transmembrane region" description="Helical" evidence="10">
    <location>
        <begin position="49"/>
        <end position="69"/>
    </location>
</feature>
<feature type="transmembrane region" description="Helical" evidence="10">
    <location>
        <begin position="12"/>
        <end position="37"/>
    </location>
</feature>
<keyword evidence="5 10" id="KW-0812">Transmembrane</keyword>
<dbReference type="InterPro" id="IPR011303">
    <property type="entry name" value="RnfD_bac"/>
</dbReference>
<evidence type="ECO:0000256" key="3">
    <source>
        <dbReference type="ARBA" id="ARBA00022630"/>
    </source>
</evidence>
<keyword evidence="7 10" id="KW-0249">Electron transport</keyword>
<feature type="transmembrane region" description="Helical" evidence="10">
    <location>
        <begin position="273"/>
        <end position="290"/>
    </location>
</feature>
<keyword evidence="8 10" id="KW-1133">Transmembrane helix</keyword>
<feature type="transmembrane region" description="Helical" evidence="10">
    <location>
        <begin position="187"/>
        <end position="207"/>
    </location>
</feature>
<dbReference type="PANTHER" id="PTHR30578">
    <property type="entry name" value="ELECTRON TRANSPORT COMPLEX PROTEIN RNFD"/>
    <property type="match status" value="1"/>
</dbReference>
<name>A0A0F7K518_9GAMM</name>
<proteinExistence type="inferred from homology"/>
<comment type="cofactor">
    <cofactor evidence="10">
        <name>FMN</name>
        <dbReference type="ChEBI" id="CHEBI:58210"/>
    </cofactor>
</comment>
<reference evidence="11 12" key="1">
    <citation type="journal article" date="2015" name="Genome Announc.">
        <title>Complete Genome Sequence of Sedimenticola thiotaurini Strain SIP-G1, a Polyphosphate- and Polyhydroxyalkanoate-Accumulating Sulfur-Oxidizing Gammaproteobacterium Isolated from Salt Marsh Sediments.</title>
        <authorList>
            <person name="Flood B.E."/>
            <person name="Jones D.S."/>
            <person name="Bailey J.V."/>
        </authorList>
    </citation>
    <scope>NUCLEOTIDE SEQUENCE [LARGE SCALE GENOMIC DNA]</scope>
    <source>
        <strain evidence="11 12">SIP-G1</strain>
    </source>
</reference>
<dbReference type="PANTHER" id="PTHR30578:SF0">
    <property type="entry name" value="ION-TRANSLOCATING OXIDOREDUCTASE COMPLEX SUBUNIT D"/>
    <property type="match status" value="1"/>
</dbReference>
<feature type="transmembrane region" description="Helical" evidence="10">
    <location>
        <begin position="214"/>
        <end position="234"/>
    </location>
</feature>
<feature type="transmembrane region" description="Helical" evidence="10">
    <location>
        <begin position="246"/>
        <end position="266"/>
    </location>
</feature>
<gene>
    <name evidence="10" type="primary">rnfD</name>
    <name evidence="11" type="ORF">AAY24_16305</name>
</gene>
<evidence type="ECO:0000256" key="1">
    <source>
        <dbReference type="ARBA" id="ARBA00022448"/>
    </source>
</evidence>
<dbReference type="Pfam" id="PF03116">
    <property type="entry name" value="NQR2_RnfD_RnfE"/>
    <property type="match status" value="1"/>
</dbReference>
<dbReference type="NCBIfam" id="TIGR01946">
    <property type="entry name" value="rnfD"/>
    <property type="match status" value="1"/>
</dbReference>
<dbReference type="InterPro" id="IPR004338">
    <property type="entry name" value="NqrB/RnfD"/>
</dbReference>
<comment type="function">
    <text evidence="10">Part of a membrane-bound complex that couples electron transfer with translocation of ions across the membrane.</text>
</comment>
<protein>
    <recommendedName>
        <fullName evidence="10">Ion-translocating oxidoreductase complex subunit D</fullName>
        <ecNumber evidence="10">7.-.-.-</ecNumber>
    </recommendedName>
    <alternativeName>
        <fullName evidence="10">Rnf electron transport complex subunit D</fullName>
    </alternativeName>
</protein>
<comment type="subcellular location">
    <subcellularLocation>
        <location evidence="10">Cell inner membrane</location>
        <topology evidence="10">Multi-pass membrane protein</topology>
    </subcellularLocation>
</comment>
<keyword evidence="10" id="KW-1003">Cell membrane</keyword>
<dbReference type="EMBL" id="CP011412">
    <property type="protein sequence ID" value="AKH22335.1"/>
    <property type="molecule type" value="Genomic_DNA"/>
</dbReference>
<evidence type="ECO:0000256" key="8">
    <source>
        <dbReference type="ARBA" id="ARBA00022989"/>
    </source>
</evidence>
<comment type="subunit">
    <text evidence="10">The complex is composed of six subunits: RnfA, RnfB, RnfC, RnfD, RnfE and RnfG.</text>
</comment>
<feature type="transmembrane region" description="Helical" evidence="10">
    <location>
        <begin position="296"/>
        <end position="315"/>
    </location>
</feature>
<sequence length="328" mass="35436">MRRVIYALLPGFLAYLWFFGWGPLTNLVYAVASALCFEALLLTVRGRPLWPFLSDGSALLTACLLALSLPPMASWWLPVLGSFIAIVFAKQLYGGLGYNPVNPAMAAYAVLLISFPLEMSQWLSPLELQHQLLGLVESFHYTLTGQLPDGLGFDAISSATPLDKLRTDTGLGQAVAEIRHAPVFGLVAGYGTEWVGLGYLLGGLVLVKLRIISWHIPVAMLGTLAVMATAGFLIDPQLHADPLMQLFGGASMLGAFFIATDPVTAATTARGKLIYGAGIGVLVYAIRTWGSYPDGIAFAVLLMGMTVPLLDQYTVPRMFGARRRGWRE</sequence>
<keyword evidence="1 10" id="KW-0813">Transport</keyword>
<keyword evidence="10" id="KW-0997">Cell inner membrane</keyword>
<keyword evidence="4 10" id="KW-0288">FMN</keyword>
<evidence type="ECO:0000256" key="6">
    <source>
        <dbReference type="ARBA" id="ARBA00022967"/>
    </source>
</evidence>
<keyword evidence="12" id="KW-1185">Reference proteome</keyword>
<organism evidence="11 12">
    <name type="scientific">Sedimenticola thiotaurini</name>
    <dbReference type="NCBI Taxonomy" id="1543721"/>
    <lineage>
        <taxon>Bacteria</taxon>
        <taxon>Pseudomonadati</taxon>
        <taxon>Pseudomonadota</taxon>
        <taxon>Gammaproteobacteria</taxon>
        <taxon>Chromatiales</taxon>
        <taxon>Sedimenticolaceae</taxon>
        <taxon>Sedimenticola</taxon>
    </lineage>
</organism>
<evidence type="ECO:0000256" key="7">
    <source>
        <dbReference type="ARBA" id="ARBA00022982"/>
    </source>
</evidence>
<evidence type="ECO:0000256" key="5">
    <source>
        <dbReference type="ARBA" id="ARBA00022692"/>
    </source>
</evidence>
<evidence type="ECO:0000256" key="4">
    <source>
        <dbReference type="ARBA" id="ARBA00022643"/>
    </source>
</evidence>
<evidence type="ECO:0000313" key="11">
    <source>
        <dbReference type="EMBL" id="AKH22335.1"/>
    </source>
</evidence>
<evidence type="ECO:0000256" key="10">
    <source>
        <dbReference type="HAMAP-Rule" id="MF_00462"/>
    </source>
</evidence>
<evidence type="ECO:0000313" key="12">
    <source>
        <dbReference type="Proteomes" id="UP000034410"/>
    </source>
</evidence>
<dbReference type="AlphaFoldDB" id="A0A0F7K518"/>